<accession>A0A5B7E796</accession>
<gene>
    <name evidence="2" type="ORF">E2C01_022437</name>
</gene>
<dbReference type="EMBL" id="VSRR010002035">
    <property type="protein sequence ID" value="MPC29215.1"/>
    <property type="molecule type" value="Genomic_DNA"/>
</dbReference>
<protein>
    <submittedName>
        <fullName evidence="2">Uncharacterized protein</fullName>
    </submittedName>
</protein>
<dbReference type="AlphaFoldDB" id="A0A5B7E796"/>
<sequence>MMVAEHGDRCIPTDTNEPHSSARRGQVRATVHNPGLSKTRQRGGADCRQERQDSMKRKLQIIVGTNEEFVLGYDVTQNEAGHDRLSPLPLVPYTA</sequence>
<proteinExistence type="predicted"/>
<evidence type="ECO:0000256" key="1">
    <source>
        <dbReference type="SAM" id="MobiDB-lite"/>
    </source>
</evidence>
<feature type="compositionally biased region" description="Basic and acidic residues" evidence="1">
    <location>
        <begin position="43"/>
        <end position="52"/>
    </location>
</feature>
<evidence type="ECO:0000313" key="3">
    <source>
        <dbReference type="Proteomes" id="UP000324222"/>
    </source>
</evidence>
<keyword evidence="3" id="KW-1185">Reference proteome</keyword>
<name>A0A5B7E796_PORTR</name>
<organism evidence="2 3">
    <name type="scientific">Portunus trituberculatus</name>
    <name type="common">Swimming crab</name>
    <name type="synonym">Neptunus trituberculatus</name>
    <dbReference type="NCBI Taxonomy" id="210409"/>
    <lineage>
        <taxon>Eukaryota</taxon>
        <taxon>Metazoa</taxon>
        <taxon>Ecdysozoa</taxon>
        <taxon>Arthropoda</taxon>
        <taxon>Crustacea</taxon>
        <taxon>Multicrustacea</taxon>
        <taxon>Malacostraca</taxon>
        <taxon>Eumalacostraca</taxon>
        <taxon>Eucarida</taxon>
        <taxon>Decapoda</taxon>
        <taxon>Pleocyemata</taxon>
        <taxon>Brachyura</taxon>
        <taxon>Eubrachyura</taxon>
        <taxon>Portunoidea</taxon>
        <taxon>Portunidae</taxon>
        <taxon>Portuninae</taxon>
        <taxon>Portunus</taxon>
    </lineage>
</organism>
<reference evidence="2 3" key="1">
    <citation type="submission" date="2019-05" db="EMBL/GenBank/DDBJ databases">
        <title>Another draft genome of Portunus trituberculatus and its Hox gene families provides insights of decapod evolution.</title>
        <authorList>
            <person name="Jeong J.-H."/>
            <person name="Song I."/>
            <person name="Kim S."/>
            <person name="Choi T."/>
            <person name="Kim D."/>
            <person name="Ryu S."/>
            <person name="Kim W."/>
        </authorList>
    </citation>
    <scope>NUCLEOTIDE SEQUENCE [LARGE SCALE GENOMIC DNA]</scope>
    <source>
        <tissue evidence="2">Muscle</tissue>
    </source>
</reference>
<dbReference type="Proteomes" id="UP000324222">
    <property type="component" value="Unassembled WGS sequence"/>
</dbReference>
<feature type="compositionally biased region" description="Basic and acidic residues" evidence="1">
    <location>
        <begin position="1"/>
        <end position="11"/>
    </location>
</feature>
<evidence type="ECO:0000313" key="2">
    <source>
        <dbReference type="EMBL" id="MPC29215.1"/>
    </source>
</evidence>
<comment type="caution">
    <text evidence="2">The sequence shown here is derived from an EMBL/GenBank/DDBJ whole genome shotgun (WGS) entry which is preliminary data.</text>
</comment>
<feature type="region of interest" description="Disordered" evidence="1">
    <location>
        <begin position="1"/>
        <end position="52"/>
    </location>
</feature>